<dbReference type="GeneID" id="17268487"/>
<dbReference type="Pfam" id="PF01738">
    <property type="entry name" value="DLH"/>
    <property type="match status" value="1"/>
</dbReference>
<dbReference type="PANTHER" id="PTHR17630">
    <property type="entry name" value="DIENELACTONE HYDROLASE"/>
    <property type="match status" value="1"/>
</dbReference>
<evidence type="ECO:0000313" key="2">
    <source>
        <dbReference type="EnsemblProtists" id="EOD22940"/>
    </source>
</evidence>
<dbReference type="HOGENOM" id="CLU_054590_2_1_1"/>
<dbReference type="EnsemblProtists" id="EOD22940">
    <property type="protein sequence ID" value="EOD22940"/>
    <property type="gene ID" value="EMIHUDRAFT_432085"/>
</dbReference>
<keyword evidence="3" id="KW-1185">Reference proteome</keyword>
<dbReference type="KEGG" id="ehx:EMIHUDRAFT_432085"/>
<dbReference type="Proteomes" id="UP000013827">
    <property type="component" value="Unassembled WGS sequence"/>
</dbReference>
<dbReference type="RefSeq" id="XP_005775369.1">
    <property type="nucleotide sequence ID" value="XM_005775312.1"/>
</dbReference>
<evidence type="ECO:0000313" key="3">
    <source>
        <dbReference type="Proteomes" id="UP000013827"/>
    </source>
</evidence>
<proteinExistence type="predicted"/>
<dbReference type="eggNOG" id="KOG3043">
    <property type="taxonomic scope" value="Eukaryota"/>
</dbReference>
<dbReference type="Gene3D" id="3.40.50.1820">
    <property type="entry name" value="alpha/beta hydrolase"/>
    <property type="match status" value="1"/>
</dbReference>
<accession>A0A0D3JHF5</accession>
<dbReference type="PaxDb" id="2903-EOD22940"/>
<protein>
    <recommendedName>
        <fullName evidence="1">Dienelactone hydrolase domain-containing protein</fullName>
    </recommendedName>
</protein>
<dbReference type="AlphaFoldDB" id="A0A0D3JHF5"/>
<dbReference type="InterPro" id="IPR002925">
    <property type="entry name" value="Dienelactn_hydro"/>
</dbReference>
<sequence length="279" mass="29486">MAVGVDSPAPCCPKGSHVALAPQSGACCGHEITLGVDGSGGGGGFRCYTSGAPTASRTAVLVFHDVFGMDSGNHKMVCDALAAQHYVIMPDFYDGWSIEPFYNAGKAGDGKKELARFNWAWCSPRVEAVLQHLSEIGIEKTGSIGFCWGAWGVAKACQDRRIHAGVWAHPSCQVGKELYEGESEQELAASAGTPTLILSTPQEKPLYSNGELASIFAAQGVPFDGVHFRDQAHGFMTRAAGFLGKSWTESGGMADGAAAVGQQRAIQLALGWYAKHLYD</sequence>
<dbReference type="GO" id="GO:0016787">
    <property type="term" value="F:hydrolase activity"/>
    <property type="evidence" value="ECO:0007669"/>
    <property type="project" value="InterPro"/>
</dbReference>
<dbReference type="SUPFAM" id="SSF53474">
    <property type="entry name" value="alpha/beta-Hydrolases"/>
    <property type="match status" value="1"/>
</dbReference>
<feature type="domain" description="Dienelactone hydrolase" evidence="1">
    <location>
        <begin position="51"/>
        <end position="241"/>
    </location>
</feature>
<dbReference type="PANTHER" id="PTHR17630:SF44">
    <property type="entry name" value="PROTEIN AIM2"/>
    <property type="match status" value="1"/>
</dbReference>
<dbReference type="InterPro" id="IPR029058">
    <property type="entry name" value="AB_hydrolase_fold"/>
</dbReference>
<evidence type="ECO:0000259" key="1">
    <source>
        <dbReference type="Pfam" id="PF01738"/>
    </source>
</evidence>
<reference evidence="3" key="1">
    <citation type="journal article" date="2013" name="Nature">
        <title>Pan genome of the phytoplankton Emiliania underpins its global distribution.</title>
        <authorList>
            <person name="Read B.A."/>
            <person name="Kegel J."/>
            <person name="Klute M.J."/>
            <person name="Kuo A."/>
            <person name="Lefebvre S.C."/>
            <person name="Maumus F."/>
            <person name="Mayer C."/>
            <person name="Miller J."/>
            <person name="Monier A."/>
            <person name="Salamov A."/>
            <person name="Young J."/>
            <person name="Aguilar M."/>
            <person name="Claverie J.M."/>
            <person name="Frickenhaus S."/>
            <person name="Gonzalez K."/>
            <person name="Herman E.K."/>
            <person name="Lin Y.C."/>
            <person name="Napier J."/>
            <person name="Ogata H."/>
            <person name="Sarno A.F."/>
            <person name="Shmutz J."/>
            <person name="Schroeder D."/>
            <person name="de Vargas C."/>
            <person name="Verret F."/>
            <person name="von Dassow P."/>
            <person name="Valentin K."/>
            <person name="Van de Peer Y."/>
            <person name="Wheeler G."/>
            <person name="Dacks J.B."/>
            <person name="Delwiche C.F."/>
            <person name="Dyhrman S.T."/>
            <person name="Glockner G."/>
            <person name="John U."/>
            <person name="Richards T."/>
            <person name="Worden A.Z."/>
            <person name="Zhang X."/>
            <person name="Grigoriev I.V."/>
            <person name="Allen A.E."/>
            <person name="Bidle K."/>
            <person name="Borodovsky M."/>
            <person name="Bowler C."/>
            <person name="Brownlee C."/>
            <person name="Cock J.M."/>
            <person name="Elias M."/>
            <person name="Gladyshev V.N."/>
            <person name="Groth M."/>
            <person name="Guda C."/>
            <person name="Hadaegh A."/>
            <person name="Iglesias-Rodriguez M.D."/>
            <person name="Jenkins J."/>
            <person name="Jones B.M."/>
            <person name="Lawson T."/>
            <person name="Leese F."/>
            <person name="Lindquist E."/>
            <person name="Lobanov A."/>
            <person name="Lomsadze A."/>
            <person name="Malik S.B."/>
            <person name="Marsh M.E."/>
            <person name="Mackinder L."/>
            <person name="Mock T."/>
            <person name="Mueller-Roeber B."/>
            <person name="Pagarete A."/>
            <person name="Parker M."/>
            <person name="Probert I."/>
            <person name="Quesneville H."/>
            <person name="Raines C."/>
            <person name="Rensing S.A."/>
            <person name="Riano-Pachon D.M."/>
            <person name="Richier S."/>
            <person name="Rokitta S."/>
            <person name="Shiraiwa Y."/>
            <person name="Soanes D.M."/>
            <person name="van der Giezen M."/>
            <person name="Wahlund T.M."/>
            <person name="Williams B."/>
            <person name="Wilson W."/>
            <person name="Wolfe G."/>
            <person name="Wurch L.L."/>
        </authorList>
    </citation>
    <scope>NUCLEOTIDE SEQUENCE</scope>
</reference>
<organism evidence="2 3">
    <name type="scientific">Emiliania huxleyi (strain CCMP1516)</name>
    <dbReference type="NCBI Taxonomy" id="280463"/>
    <lineage>
        <taxon>Eukaryota</taxon>
        <taxon>Haptista</taxon>
        <taxon>Haptophyta</taxon>
        <taxon>Prymnesiophyceae</taxon>
        <taxon>Isochrysidales</taxon>
        <taxon>Noelaerhabdaceae</taxon>
        <taxon>Emiliania</taxon>
    </lineage>
</organism>
<name>A0A0D3JHF5_EMIH1</name>
<reference evidence="2" key="2">
    <citation type="submission" date="2024-10" db="UniProtKB">
        <authorList>
            <consortium name="EnsemblProtists"/>
        </authorList>
    </citation>
    <scope>IDENTIFICATION</scope>
</reference>